<feature type="region of interest" description="Disordered" evidence="1">
    <location>
        <begin position="53"/>
        <end position="85"/>
    </location>
</feature>
<protein>
    <recommendedName>
        <fullName evidence="4">Radical SAM additional 4Fe4S-binding SPASM domain-containing protein</fullName>
    </recommendedName>
</protein>
<dbReference type="KEGG" id="pace:A6070_00945"/>
<dbReference type="AlphaFoldDB" id="A0A1L3GG21"/>
<name>A0A1L3GG21_SYNAC</name>
<accession>A0A1L3GG21</accession>
<keyword evidence="3" id="KW-1185">Reference proteome</keyword>
<evidence type="ECO:0008006" key="4">
    <source>
        <dbReference type="Google" id="ProtNLM"/>
    </source>
</evidence>
<proteinExistence type="predicted"/>
<evidence type="ECO:0000313" key="2">
    <source>
        <dbReference type="EMBL" id="APG24799.1"/>
    </source>
</evidence>
<dbReference type="STRING" id="29542.A6070_00945"/>
<evidence type="ECO:0000256" key="1">
    <source>
        <dbReference type="SAM" id="MobiDB-lite"/>
    </source>
</evidence>
<dbReference type="RefSeq" id="WP_072286645.1">
    <property type="nucleotide sequence ID" value="NZ_CP015455.1"/>
</dbReference>
<organism evidence="2 3">
    <name type="scientific">Syntrophotalea acetylenica</name>
    <name type="common">Pelobacter acetylenicus</name>
    <dbReference type="NCBI Taxonomy" id="29542"/>
    <lineage>
        <taxon>Bacteria</taxon>
        <taxon>Pseudomonadati</taxon>
        <taxon>Thermodesulfobacteriota</taxon>
        <taxon>Desulfuromonadia</taxon>
        <taxon>Desulfuromonadales</taxon>
        <taxon>Syntrophotaleaceae</taxon>
        <taxon>Syntrophotalea</taxon>
    </lineage>
</organism>
<dbReference type="OrthoDB" id="5387761at2"/>
<reference evidence="2 3" key="1">
    <citation type="journal article" date="2017" name="Genome Announc.">
        <title>Complete Genome Sequences of Two Acetylene-Fermenting Pelobacter acetylenicus Strains.</title>
        <authorList>
            <person name="Sutton J.M."/>
            <person name="Baesman S.M."/>
            <person name="Fierst J.L."/>
            <person name="Poret-Peterson A.T."/>
            <person name="Oremland R.S."/>
            <person name="Dunlap D.S."/>
            <person name="Akob D.M."/>
        </authorList>
    </citation>
    <scope>NUCLEOTIDE SEQUENCE [LARGE SCALE GENOMIC DNA]</scope>
    <source>
        <strain evidence="2 3">DSM 3247</strain>
    </source>
</reference>
<dbReference type="Proteomes" id="UP000182264">
    <property type="component" value="Chromosome"/>
</dbReference>
<evidence type="ECO:0000313" key="3">
    <source>
        <dbReference type="Proteomes" id="UP000182264"/>
    </source>
</evidence>
<sequence>MFLIPLNQPESVALVIHALRVAGGEADCGTCPVRRVCMKQCLAIADSLDKMVQSGTLPGMESASPEEPPPEPPPVPGPGRFRVVK</sequence>
<gene>
    <name evidence="2" type="ORF">A7E75_07000</name>
</gene>
<feature type="compositionally biased region" description="Pro residues" evidence="1">
    <location>
        <begin position="66"/>
        <end position="77"/>
    </location>
</feature>
<dbReference type="EMBL" id="CP015518">
    <property type="protein sequence ID" value="APG24799.1"/>
    <property type="molecule type" value="Genomic_DNA"/>
</dbReference>